<protein>
    <submittedName>
        <fullName evidence="3">ABC transporter permease</fullName>
    </submittedName>
</protein>
<sequence>MAVRPAAPWVRTRLRAAPLQALSLAVLVLVTAFLAGALPRAVEGAEAEGLRHALAEAGPADGAIEVLADTPAPHHPVPVREKAARPAALREVGARIDALLPAPLTPAEERGSRGVQLSEPLPSEDAGLPRPDGLPPRFLVAAQDGLTDHARLVAGAWPRGQGVRSADRSAEAVVTRATAKTMRLKPGSVVHLPAVQGPDRAVKITGVVEPLAPATTYWSHTDVLRTPGLLAAPSNSPFNTSYYWQAALLLAPDAGPFLYGLDPLPQAYWRISPDTSGLTARDVPALQAGLASLEGGPLQSTLRSEVASGAAVSTGLDGAVDAFAGLSRAVSSVTAVALVGAGTVAGVVLLMAQALTAARRRPELTLLRARGASVAGIAGRLLAETAVVVLPAAAAGQALAWLLLPEARVWPSLAASAAVAALACLALPVRAALAHRTPRVHEARGDLVLARPSRRRTVAELCLLVLAAGAVLALRGGGTEVAATSISPLVAAAPVLVAVIAALVLVRLYPLPLRLALRPLARTRGALGFLAVARTGRGSPAQVLPLLAVLTALTTAAFGGAVLTGIDDARDRAALLATGADARVERSRAPLPDGFADQVAAVEGVRRTTAVHLDYSLSLPDGTTVALAVVEPDGYARLTRETGLGAFDAQALRETPPGPAATKDSGPVLSAVASPKTAALLGEERHRWGGPLGSFTLQVTEVRATTPALPDQEFLVIDGAELPKALPTLVLATGSGLDTAALKKVTEAGGSHTELTLRTVERAAFTDSPLQSGAERLYLGAVAAGIAFAALAVLLALLQSASERTALLARLRTMGLSARQGRRLLVLEALPQAVLAAAGCVLVGRAAVALMADGVSLELLALPPGFDAVTAELRADAWSLLLPAAGSVLLTVAVAAAQAWWTARRTAATELRAGDGR</sequence>
<organism evidence="3 4">
    <name type="scientific">Streptomyces odorifer</name>
    <dbReference type="NCBI Taxonomy" id="53450"/>
    <lineage>
        <taxon>Bacteria</taxon>
        <taxon>Bacillati</taxon>
        <taxon>Actinomycetota</taxon>
        <taxon>Actinomycetes</taxon>
        <taxon>Kitasatosporales</taxon>
        <taxon>Streptomycetaceae</taxon>
        <taxon>Streptomyces</taxon>
        <taxon>Streptomyces albidoflavus group</taxon>
    </lineage>
</organism>
<feature type="transmembrane region" description="Helical" evidence="2">
    <location>
        <begin position="458"/>
        <end position="477"/>
    </location>
</feature>
<feature type="transmembrane region" description="Helical" evidence="2">
    <location>
        <begin position="409"/>
        <end position="429"/>
    </location>
</feature>
<dbReference type="PANTHER" id="PTHR30572:SF4">
    <property type="entry name" value="ABC TRANSPORTER PERMEASE YTRF"/>
    <property type="match status" value="1"/>
</dbReference>
<accession>A0A7Y6C9U6</accession>
<dbReference type="InterPro" id="IPR050250">
    <property type="entry name" value="Macrolide_Exporter_MacB"/>
</dbReference>
<evidence type="ECO:0000313" key="3">
    <source>
        <dbReference type="EMBL" id="NUV29686.1"/>
    </source>
</evidence>
<keyword evidence="4" id="KW-1185">Reference proteome</keyword>
<feature type="region of interest" description="Disordered" evidence="1">
    <location>
        <begin position="103"/>
        <end position="131"/>
    </location>
</feature>
<proteinExistence type="predicted"/>
<dbReference type="Proteomes" id="UP000540128">
    <property type="component" value="Unassembled WGS sequence"/>
</dbReference>
<dbReference type="RefSeq" id="WP_175458597.1">
    <property type="nucleotide sequence ID" value="NZ_JAANNT010000011.1"/>
</dbReference>
<reference evidence="3 4" key="1">
    <citation type="submission" date="2020-03" db="EMBL/GenBank/DDBJ databases">
        <title>Complete genome sequence of sixteen Streptomyces strains facilitates identification of candidate genes involved in plant growth-promotion in grain legumes and cereals.</title>
        <authorList>
            <person name="Gopalakrishnan S."/>
            <person name="Thakur V."/>
            <person name="Saxena R."/>
            <person name="Vadlamudi S."/>
            <person name="Purohit S."/>
            <person name="Kumar V."/>
            <person name="Rathore A."/>
            <person name="Chitikineni A."/>
            <person name="Varshney R.K."/>
        </authorList>
    </citation>
    <scope>NUCLEOTIDE SEQUENCE [LARGE SCALE GENOMIC DNA]</scope>
    <source>
        <strain evidence="3 4">KAI-180</strain>
    </source>
</reference>
<evidence type="ECO:0000313" key="4">
    <source>
        <dbReference type="Proteomes" id="UP000540128"/>
    </source>
</evidence>
<dbReference type="GO" id="GO:0022857">
    <property type="term" value="F:transmembrane transporter activity"/>
    <property type="evidence" value="ECO:0007669"/>
    <property type="project" value="TreeGrafter"/>
</dbReference>
<name>A0A7Y6C9U6_9ACTN</name>
<feature type="transmembrane region" description="Helical" evidence="2">
    <location>
        <begin position="777"/>
        <end position="798"/>
    </location>
</feature>
<dbReference type="EMBL" id="JAANNT010000011">
    <property type="protein sequence ID" value="NUV29686.1"/>
    <property type="molecule type" value="Genomic_DNA"/>
</dbReference>
<feature type="transmembrane region" description="Helical" evidence="2">
    <location>
        <begin position="489"/>
        <end position="509"/>
    </location>
</feature>
<gene>
    <name evidence="3" type="ORF">G6W59_15390</name>
</gene>
<feature type="transmembrane region" description="Helical" evidence="2">
    <location>
        <begin position="335"/>
        <end position="356"/>
    </location>
</feature>
<dbReference type="PANTHER" id="PTHR30572">
    <property type="entry name" value="MEMBRANE COMPONENT OF TRANSPORTER-RELATED"/>
    <property type="match status" value="1"/>
</dbReference>
<evidence type="ECO:0000256" key="1">
    <source>
        <dbReference type="SAM" id="MobiDB-lite"/>
    </source>
</evidence>
<keyword evidence="2" id="KW-0812">Transmembrane</keyword>
<comment type="caution">
    <text evidence="3">The sequence shown here is derived from an EMBL/GenBank/DDBJ whole genome shotgun (WGS) entry which is preliminary data.</text>
</comment>
<keyword evidence="2" id="KW-1133">Transmembrane helix</keyword>
<keyword evidence="2" id="KW-0472">Membrane</keyword>
<feature type="transmembrane region" description="Helical" evidence="2">
    <location>
        <begin position="543"/>
        <end position="566"/>
    </location>
</feature>
<feature type="transmembrane region" description="Helical" evidence="2">
    <location>
        <begin position="377"/>
        <end position="403"/>
    </location>
</feature>
<evidence type="ECO:0000256" key="2">
    <source>
        <dbReference type="SAM" id="Phobius"/>
    </source>
</evidence>
<dbReference type="AlphaFoldDB" id="A0A7Y6C9U6"/>
<feature type="transmembrane region" description="Helical" evidence="2">
    <location>
        <begin position="880"/>
        <end position="903"/>
    </location>
</feature>
<feature type="transmembrane region" description="Helical" evidence="2">
    <location>
        <begin position="829"/>
        <end position="852"/>
    </location>
</feature>
<dbReference type="GO" id="GO:0005886">
    <property type="term" value="C:plasma membrane"/>
    <property type="evidence" value="ECO:0007669"/>
    <property type="project" value="TreeGrafter"/>
</dbReference>